<dbReference type="Pfam" id="PF17194">
    <property type="entry name" value="AbiEi_3_N"/>
    <property type="match status" value="1"/>
</dbReference>
<organism evidence="2 3">
    <name type="scientific">Pseudidiomarina indica</name>
    <dbReference type="NCBI Taxonomy" id="1159017"/>
    <lineage>
        <taxon>Bacteria</taxon>
        <taxon>Pseudomonadati</taxon>
        <taxon>Pseudomonadota</taxon>
        <taxon>Gammaproteobacteria</taxon>
        <taxon>Alteromonadales</taxon>
        <taxon>Idiomarinaceae</taxon>
        <taxon>Pseudidiomarina</taxon>
    </lineage>
</organism>
<proteinExistence type="predicted"/>
<dbReference type="EMBL" id="FMXN01000004">
    <property type="protein sequence ID" value="SDB23143.1"/>
    <property type="molecule type" value="Genomic_DNA"/>
</dbReference>
<dbReference type="RefSeq" id="WP_092592157.1">
    <property type="nucleotide sequence ID" value="NZ_FMXN01000004.1"/>
</dbReference>
<evidence type="ECO:0000313" key="3">
    <source>
        <dbReference type="Proteomes" id="UP000199626"/>
    </source>
</evidence>
<dbReference type="InterPro" id="IPR033455">
    <property type="entry name" value="AbiEi_3_N"/>
</dbReference>
<keyword evidence="3" id="KW-1185">Reference proteome</keyword>
<dbReference type="Proteomes" id="UP000199626">
    <property type="component" value="Unassembled WGS sequence"/>
</dbReference>
<reference evidence="3" key="1">
    <citation type="submission" date="2016-10" db="EMBL/GenBank/DDBJ databases">
        <authorList>
            <person name="Varghese N."/>
            <person name="Submissions S."/>
        </authorList>
    </citation>
    <scope>NUCLEOTIDE SEQUENCE [LARGE SCALE GENOMIC DNA]</scope>
    <source>
        <strain evidence="3">CGMCC 1.10824</strain>
    </source>
</reference>
<sequence length="257" mass="29256">MLNHEAGKTLKQKLPLGMVATKRWLQEQGLSLHYIDNSVRRGALVVVVPGVYHRGEAHPNWQGIVASLQQMAKLPVHVGGLSALAANGVSHFVNKRGKPVINLYSPVKLPAWVNKIDVEATFAWHGTKRLWPESLLLDQSVFRHYEWAKGLPEITYSCVEKAYLEILNEVPKHVSFEHADVLLQGLYNLSPRKLDTLLKNCLNVKVKRLFFWLAERNQHPWFKYLVPTDYDLGSGKRAIAVNGRLESKWQITVPKEM</sequence>
<feature type="domain" description="Transcriptional regulator AbiEi antitoxin N-terminal" evidence="1">
    <location>
        <begin position="8"/>
        <end position="93"/>
    </location>
</feature>
<evidence type="ECO:0000313" key="2">
    <source>
        <dbReference type="EMBL" id="SDB23143.1"/>
    </source>
</evidence>
<dbReference type="Pfam" id="PF11459">
    <property type="entry name" value="AbiEi_3"/>
    <property type="match status" value="1"/>
</dbReference>
<protein>
    <submittedName>
        <fullName evidence="2">Transcriptional regulator, AbiEi antitoxin, Type IV TA system</fullName>
    </submittedName>
</protein>
<dbReference type="InterPro" id="IPR021561">
    <property type="entry name" value="AbiEi_3"/>
</dbReference>
<dbReference type="OrthoDB" id="1550938at2"/>
<evidence type="ECO:0000259" key="1">
    <source>
        <dbReference type="Pfam" id="PF17194"/>
    </source>
</evidence>
<accession>A0A1G6BR82</accession>
<dbReference type="AlphaFoldDB" id="A0A1G6BR82"/>
<name>A0A1G6BR82_9GAMM</name>
<gene>
    <name evidence="2" type="ORF">SAMN02927930_00877</name>
</gene>